<feature type="compositionally biased region" description="Basic and acidic residues" evidence="1">
    <location>
        <begin position="1598"/>
        <end position="1617"/>
    </location>
</feature>
<protein>
    <submittedName>
        <fullName evidence="2">Uncharacterized protein</fullName>
    </submittedName>
</protein>
<organism evidence="2 3">
    <name type="scientific">Cymbomonas tetramitiformis</name>
    <dbReference type="NCBI Taxonomy" id="36881"/>
    <lineage>
        <taxon>Eukaryota</taxon>
        <taxon>Viridiplantae</taxon>
        <taxon>Chlorophyta</taxon>
        <taxon>Pyramimonadophyceae</taxon>
        <taxon>Pyramimonadales</taxon>
        <taxon>Pyramimonadaceae</taxon>
        <taxon>Cymbomonas</taxon>
    </lineage>
</organism>
<proteinExistence type="predicted"/>
<comment type="caution">
    <text evidence="2">The sequence shown here is derived from an EMBL/GenBank/DDBJ whole genome shotgun (WGS) entry which is preliminary data.</text>
</comment>
<evidence type="ECO:0000313" key="3">
    <source>
        <dbReference type="Proteomes" id="UP001190700"/>
    </source>
</evidence>
<evidence type="ECO:0000313" key="2">
    <source>
        <dbReference type="EMBL" id="KAK3269339.1"/>
    </source>
</evidence>
<dbReference type="EMBL" id="LGRX02011037">
    <property type="protein sequence ID" value="KAK3269339.1"/>
    <property type="molecule type" value="Genomic_DNA"/>
</dbReference>
<reference evidence="2 3" key="1">
    <citation type="journal article" date="2015" name="Genome Biol. Evol.">
        <title>Comparative Genomics of a Bacterivorous Green Alga Reveals Evolutionary Causalities and Consequences of Phago-Mixotrophic Mode of Nutrition.</title>
        <authorList>
            <person name="Burns J.A."/>
            <person name="Paasch A."/>
            <person name="Narechania A."/>
            <person name="Kim E."/>
        </authorList>
    </citation>
    <scope>NUCLEOTIDE SEQUENCE [LARGE SCALE GENOMIC DNA]</scope>
    <source>
        <strain evidence="2 3">PLY_AMNH</strain>
    </source>
</reference>
<name>A0AAE0G0G6_9CHLO</name>
<sequence>MFSRRGDDEVEDMACRAMTPESERAFETMLKPFVMRLAFRSFGRAPRASDASSSPTPSYALQSTTRSGIITTEVQCVARLLFYALVYTRYRDLILRLEEIGGAGNELRHRWRVLNERWCCKNASRVADYLEWVASKAKDASDHDDLIREQRDVSATLSVQYAEGRFPLKQLSGETDGADSHTTTMRLLATLALLEDALRGGLATRSTLGHVVRALDLSEAAVNLLRGVRTPGEMTPCAWWWMIDEDVDRSDSDKHLEQSGARWMHMMNRFLNDEYVSLMDDVCRCFGVEVAVNLTGDRASWWKPRKEDAVACAEFVAGMSTAERARCEERFRAVPNARLGYHIPVCVAVNGYYAREHDREVDLLRLFDRITGHIRRGDRMFVWLCERVDEALAKLQARAYVGDELVVSDPGDTKELHDGVVAQVTGVKVVRLCTLSSAEARLAQSHTRSDAFAGVVQMVCAMRAKWRWGDPRVEKAYTDLRAYVFRLREAQRLICDDFRIEDAPTSTEAKSGTSSRHDLLDAFLEVLVESDASLWTAHAAMTMKTHDDDDDDVRRRLSSRTDNEDFLRIMLRCARHPFKRAEQRQEPRMHGLFVEVAHRTAHAPVFALPPTFRAARDTVEARIGCARLRIWNPAPLQAPITADRLCRRLYRPLPIRHDTEDAANVFLRNHVYRACPVWRRRSELASLCDFSTPTKNTSDAHEEYAMHRITSEEFARELVVMREERRRLDPQETADNLAICTFEFTFWLREFLAAEERWVKQACIVKSDLPAGMLRRTPNPFWAHVFAIYPDEMRLAFRSERKCLSNCVVASVADDVANIVFVRYRLKPMSDRDERALLENLRARLRLPWYSNADASGRVVLRVASSERRETELMVRHDRTESCETELKVTDVREASFVAGAEISTKSMGAFVRYLFWGLVQAMSDEPRRPWSDLVPKAAAGRLPTVRGSADLPLTRPKGEIVSVADPCWREFVMWVVVELQRILLLMRSSAMGSRISGVGLHLMAANKPYGGSTVESMLDQLQDCRKSRTKRVVRPNSYLNSRSVSLLASIGCTYFPFDFDSMLSRCARHIGFVRAPGYDARKHPYVHRVFVDDRGDMREDVPMCFANRLIGPTPLSVATQTRYHKAGYTKVAIFGHKLDEELCRMRLLNAYGARVEVCDVGGQIARRDRRRARSWMDHGEQERLDERLAISATSIAACSGSLDPLVHEDFTDDRHSSESVGVAYSHARVEEAAQWGTRFVFCESASDKSPLLRYRVCLGDSPRRARLGFAEETMGFWDDDAFAKEVTPRSPTAVRSRPQEFAIDSHQFANDSLVTSARVALELRREGRDVFTYAELARARCFDTADFERRVDAWLGDRCGELAGELRERLSRTRRGTFAVGNESFSRLLDFLDSGLTKDFVDLRSLSSSPRGAFRWACLCGNACVVLACARSFERLGSEDSVTTDETATIVDATLRDFEELLAFMFRDVPLSEGWPRVDDVGCESVLNLWMTCVRGCMARAAVFFVDEDQAYGVDRVDSASENVPIGDEFPKCVGSSFVASRRRCNRSQLQSIMLECTKKKLVDLSRPAFFAHDDHRARFLWVDALNECLAGSEPTETDRDRATEDAPRRCVSPDHSDEESDDVYLVSINDICYSNVCRSLRTERTIGRRTSEALRLVAELSIRASGCVRNVWLETSRIDDDQLGGALGGCFRMLHIDISGEVQKTFERELLTLRRQRQEVGSIFLEMTVRDVQGNVYSTRARPFRFLVDELIGRHVVSTISYRTFPFVWFPRTTRCDLVTNERRIVRQKDGASGALIGDGGIATAFRCLMSSSLFITDADLADE</sequence>
<feature type="region of interest" description="Disordered" evidence="1">
    <location>
        <begin position="1595"/>
        <end position="1620"/>
    </location>
</feature>
<accession>A0AAE0G0G6</accession>
<keyword evidence="3" id="KW-1185">Reference proteome</keyword>
<evidence type="ECO:0000256" key="1">
    <source>
        <dbReference type="SAM" id="MobiDB-lite"/>
    </source>
</evidence>
<gene>
    <name evidence="2" type="ORF">CYMTET_22202</name>
</gene>
<dbReference type="Proteomes" id="UP001190700">
    <property type="component" value="Unassembled WGS sequence"/>
</dbReference>